<protein>
    <submittedName>
        <fullName evidence="2">Uncharacterized protein</fullName>
    </submittedName>
</protein>
<accession>A0AAW1PN24</accession>
<dbReference type="Proteomes" id="UP001465755">
    <property type="component" value="Unassembled WGS sequence"/>
</dbReference>
<keyword evidence="3" id="KW-1185">Reference proteome</keyword>
<name>A0AAW1PN24_9CHLO</name>
<feature type="region of interest" description="Disordered" evidence="1">
    <location>
        <begin position="167"/>
        <end position="188"/>
    </location>
</feature>
<reference evidence="2 3" key="1">
    <citation type="journal article" date="2024" name="Nat. Commun.">
        <title>Phylogenomics reveals the evolutionary origins of lichenization in chlorophyte algae.</title>
        <authorList>
            <person name="Puginier C."/>
            <person name="Libourel C."/>
            <person name="Otte J."/>
            <person name="Skaloud P."/>
            <person name="Haon M."/>
            <person name="Grisel S."/>
            <person name="Petersen M."/>
            <person name="Berrin J.G."/>
            <person name="Delaux P.M."/>
            <person name="Dal Grande F."/>
            <person name="Keller J."/>
        </authorList>
    </citation>
    <scope>NUCLEOTIDE SEQUENCE [LARGE SCALE GENOMIC DNA]</scope>
    <source>
        <strain evidence="2 3">SAG 2036</strain>
    </source>
</reference>
<proteinExistence type="predicted"/>
<sequence>MPSEPATKVKKPATKTVRRAEASLAQVAQLEEQLRSEHKAQQLYLQRLALKNGTTYEYESTSAKTAGARKPVRDSKQEEQEKPELLLSLQKTAQGHDQTSRDASRLLAMSINPGYVLREEKKMDSTTRSSYEPDQEELDYMKRLGMMDSEHHRKRNDLSEHVEAMARSGLNKVRTPKEAAPENSTKPK</sequence>
<feature type="region of interest" description="Disordered" evidence="1">
    <location>
        <begin position="56"/>
        <end position="107"/>
    </location>
</feature>
<organism evidence="2 3">
    <name type="scientific">Symbiochloris irregularis</name>
    <dbReference type="NCBI Taxonomy" id="706552"/>
    <lineage>
        <taxon>Eukaryota</taxon>
        <taxon>Viridiplantae</taxon>
        <taxon>Chlorophyta</taxon>
        <taxon>core chlorophytes</taxon>
        <taxon>Trebouxiophyceae</taxon>
        <taxon>Trebouxiales</taxon>
        <taxon>Trebouxiaceae</taxon>
        <taxon>Symbiochloris</taxon>
    </lineage>
</organism>
<gene>
    <name evidence="2" type="ORF">WJX73_001546</name>
</gene>
<feature type="compositionally biased region" description="Basic and acidic residues" evidence="1">
    <location>
        <begin position="71"/>
        <end position="84"/>
    </location>
</feature>
<dbReference type="AlphaFoldDB" id="A0AAW1PN24"/>
<comment type="caution">
    <text evidence="2">The sequence shown here is derived from an EMBL/GenBank/DDBJ whole genome shotgun (WGS) entry which is preliminary data.</text>
</comment>
<dbReference type="EMBL" id="JALJOQ010000013">
    <property type="protein sequence ID" value="KAK9810846.1"/>
    <property type="molecule type" value="Genomic_DNA"/>
</dbReference>
<evidence type="ECO:0000313" key="2">
    <source>
        <dbReference type="EMBL" id="KAK9810846.1"/>
    </source>
</evidence>
<evidence type="ECO:0000256" key="1">
    <source>
        <dbReference type="SAM" id="MobiDB-lite"/>
    </source>
</evidence>
<evidence type="ECO:0000313" key="3">
    <source>
        <dbReference type="Proteomes" id="UP001465755"/>
    </source>
</evidence>